<reference evidence="1 2" key="1">
    <citation type="submission" date="2016-10" db="EMBL/GenBank/DDBJ databases">
        <title>Genome sequence of Planktotalea frisia SH6-1.</title>
        <authorList>
            <person name="Poehlein A."/>
            <person name="Bakenhus I."/>
            <person name="Voget S."/>
            <person name="Brinkhoff T."/>
            <person name="Simon M."/>
        </authorList>
    </citation>
    <scope>NUCLEOTIDE SEQUENCE [LARGE SCALE GENOMIC DNA]</scope>
    <source>
        <strain evidence="1 2">SH6-1</strain>
    </source>
</reference>
<evidence type="ECO:0000313" key="1">
    <source>
        <dbReference type="EMBL" id="OJI94829.1"/>
    </source>
</evidence>
<name>A0A1L9NZX1_9RHOB</name>
<dbReference type="RefSeq" id="WP_072629583.1">
    <property type="nucleotide sequence ID" value="NZ_MLCB01000081.1"/>
</dbReference>
<sequence length="75" mass="8511">MNSFKQSLLQLRADCHQVMGTYEKDFLMVVEVDEEVSVDDNVDDDTETSTVEFNIVVTATDWSLNQLATMFQTGD</sequence>
<evidence type="ECO:0000313" key="2">
    <source>
        <dbReference type="Proteomes" id="UP000184514"/>
    </source>
</evidence>
<proteinExistence type="predicted"/>
<comment type="caution">
    <text evidence="1">The sequence shown here is derived from an EMBL/GenBank/DDBJ whole genome shotgun (WGS) entry which is preliminary data.</text>
</comment>
<keyword evidence="2" id="KW-1185">Reference proteome</keyword>
<gene>
    <name evidence="1" type="ORF">PFRI_09290</name>
</gene>
<dbReference type="AlphaFoldDB" id="A0A1L9NZX1"/>
<organism evidence="1 2">
    <name type="scientific">Planktotalea frisia</name>
    <dbReference type="NCBI Taxonomy" id="696762"/>
    <lineage>
        <taxon>Bacteria</taxon>
        <taxon>Pseudomonadati</taxon>
        <taxon>Pseudomonadota</taxon>
        <taxon>Alphaproteobacteria</taxon>
        <taxon>Rhodobacterales</taxon>
        <taxon>Paracoccaceae</taxon>
        <taxon>Planktotalea</taxon>
    </lineage>
</organism>
<dbReference type="EMBL" id="MLCB01000081">
    <property type="protein sequence ID" value="OJI94829.1"/>
    <property type="molecule type" value="Genomic_DNA"/>
</dbReference>
<accession>A0A1L9NZX1</accession>
<dbReference type="Proteomes" id="UP000184514">
    <property type="component" value="Unassembled WGS sequence"/>
</dbReference>
<protein>
    <submittedName>
        <fullName evidence="1">Uncharacterized protein</fullName>
    </submittedName>
</protein>